<accession>A0A6N4SLE3</accession>
<name>A0A6N4SLE3_TALPI</name>
<gene>
    <name evidence="1" type="ORF">TCE0_039r12968</name>
</gene>
<protein>
    <recommendedName>
        <fullName evidence="3">Transcription factor domain-containing protein</fullName>
    </recommendedName>
</protein>
<sequence>MLAGICKTGRISVLFAQRVFKESEYGWMLLVKPRIDLFRDSLKRHVATHGKEASGIYASRAAAESTRAAHACRCARKGQNCIYDYRHGRQNILPCDAMGSCATWLSNMPASESASASARSRDVEESIPTALTDHSRPATISYDAMVDDGVHVCQNYDSELNQPGRWSQQDLAFDLMFDPFVFWGSGETAGMLSNPLSNGNLGITIPTINNEELHLSHAGYAIQGESSRQNREAETAQVNNVTQAKGTEIQILRLADLPSNDRDILVSEQYYHVPRISESVYNNIYAHFVQQCDVSHFQAFPDGEILNTFLQLYFEFFHQELPLFHVSSFDPSPESWMLVVAIVAVGCNYSMSQVSNFYLNAKSDLLGNDSGTHLQSSGLAPLRQKLFLVLSILQRVHLRILYRACGWLTSSKDREAAKRELFAVLSNNRSMARRTLRHAACLFRLIRTQRKMSFCDPQMFLIATLYIWYHIDFEMAGSEGFLVRQDSSSCSSGMGNTLGGSLDRPLRIDQEVDNEDALEEWITNGDQRWHSLHITSVGILRKKDSWIRPIPDEMPSVPSSIIWVISDCGQGGGHADASLAFLHHDRWNEVFINTAGTGNTLNGTLDVRHVAESSTPHPLHPQVSPIIAELASQSWSQVPQLSIIGQSAAIAPSPV</sequence>
<dbReference type="CDD" id="cd12148">
    <property type="entry name" value="fungal_TF_MHR"/>
    <property type="match status" value="1"/>
</dbReference>
<evidence type="ECO:0000313" key="1">
    <source>
        <dbReference type="EMBL" id="GAM40541.1"/>
    </source>
</evidence>
<dbReference type="EMBL" id="DF933835">
    <property type="protein sequence ID" value="GAM40541.1"/>
    <property type="molecule type" value="Genomic_DNA"/>
</dbReference>
<dbReference type="AlphaFoldDB" id="A0A6N4SLE3"/>
<reference evidence="2" key="1">
    <citation type="journal article" date="2015" name="Genome Announc.">
        <title>Draft genome sequence of Talaromyces cellulolyticus strain Y-94, a source of lignocellulosic biomass-degrading enzymes.</title>
        <authorList>
            <person name="Fujii T."/>
            <person name="Koike H."/>
            <person name="Sawayama S."/>
            <person name="Yano S."/>
            <person name="Inoue H."/>
        </authorList>
    </citation>
    <scope>NUCLEOTIDE SEQUENCE [LARGE SCALE GENOMIC DNA]</scope>
    <source>
        <strain evidence="2">Y-94</strain>
    </source>
</reference>
<keyword evidence="2" id="KW-1185">Reference proteome</keyword>
<evidence type="ECO:0000313" key="2">
    <source>
        <dbReference type="Proteomes" id="UP000053095"/>
    </source>
</evidence>
<dbReference type="Proteomes" id="UP000053095">
    <property type="component" value="Unassembled WGS sequence"/>
</dbReference>
<comment type="caution">
    <text evidence="1">The sequence shown here is derived from an EMBL/GenBank/DDBJ whole genome shotgun (WGS) entry which is preliminary data.</text>
</comment>
<proteinExistence type="predicted"/>
<organism evidence="1 2">
    <name type="scientific">Talaromyces pinophilus</name>
    <name type="common">Penicillium pinophilum</name>
    <dbReference type="NCBI Taxonomy" id="128442"/>
    <lineage>
        <taxon>Eukaryota</taxon>
        <taxon>Fungi</taxon>
        <taxon>Dikarya</taxon>
        <taxon>Ascomycota</taxon>
        <taxon>Pezizomycotina</taxon>
        <taxon>Eurotiomycetes</taxon>
        <taxon>Eurotiomycetidae</taxon>
        <taxon>Eurotiales</taxon>
        <taxon>Trichocomaceae</taxon>
        <taxon>Talaromyces</taxon>
        <taxon>Talaromyces sect. Talaromyces</taxon>
    </lineage>
</organism>
<evidence type="ECO:0008006" key="3">
    <source>
        <dbReference type="Google" id="ProtNLM"/>
    </source>
</evidence>